<accession>A0AAN6YDX2</accession>
<evidence type="ECO:0000256" key="1">
    <source>
        <dbReference type="SAM" id="MobiDB-lite"/>
    </source>
</evidence>
<protein>
    <submittedName>
        <fullName evidence="2">Uncharacterized protein</fullName>
    </submittedName>
</protein>
<name>A0AAN6YDX2_9PEZI</name>
<proteinExistence type="predicted"/>
<comment type="caution">
    <text evidence="2">The sequence shown here is derived from an EMBL/GenBank/DDBJ whole genome shotgun (WGS) entry which is preliminary data.</text>
</comment>
<dbReference type="EMBL" id="MU858059">
    <property type="protein sequence ID" value="KAK4217503.1"/>
    <property type="molecule type" value="Genomic_DNA"/>
</dbReference>
<gene>
    <name evidence="2" type="ORF">QBC37DRAFT_369928</name>
</gene>
<evidence type="ECO:0000313" key="2">
    <source>
        <dbReference type="EMBL" id="KAK4217503.1"/>
    </source>
</evidence>
<evidence type="ECO:0000313" key="3">
    <source>
        <dbReference type="Proteomes" id="UP001301769"/>
    </source>
</evidence>
<feature type="region of interest" description="Disordered" evidence="1">
    <location>
        <begin position="1"/>
        <end position="39"/>
    </location>
</feature>
<reference evidence="2" key="1">
    <citation type="journal article" date="2023" name="Mol. Phylogenet. Evol.">
        <title>Genome-scale phylogeny and comparative genomics of the fungal order Sordariales.</title>
        <authorList>
            <person name="Hensen N."/>
            <person name="Bonometti L."/>
            <person name="Westerberg I."/>
            <person name="Brannstrom I.O."/>
            <person name="Guillou S."/>
            <person name="Cros-Aarteil S."/>
            <person name="Calhoun S."/>
            <person name="Haridas S."/>
            <person name="Kuo A."/>
            <person name="Mondo S."/>
            <person name="Pangilinan J."/>
            <person name="Riley R."/>
            <person name="LaButti K."/>
            <person name="Andreopoulos B."/>
            <person name="Lipzen A."/>
            <person name="Chen C."/>
            <person name="Yan M."/>
            <person name="Daum C."/>
            <person name="Ng V."/>
            <person name="Clum A."/>
            <person name="Steindorff A."/>
            <person name="Ohm R.A."/>
            <person name="Martin F."/>
            <person name="Silar P."/>
            <person name="Natvig D.O."/>
            <person name="Lalanne C."/>
            <person name="Gautier V."/>
            <person name="Ament-Velasquez S.L."/>
            <person name="Kruys A."/>
            <person name="Hutchinson M.I."/>
            <person name="Powell A.J."/>
            <person name="Barry K."/>
            <person name="Miller A.N."/>
            <person name="Grigoriev I.V."/>
            <person name="Debuchy R."/>
            <person name="Gladieux P."/>
            <person name="Hiltunen Thoren M."/>
            <person name="Johannesson H."/>
        </authorList>
    </citation>
    <scope>NUCLEOTIDE SEQUENCE</scope>
    <source>
        <strain evidence="2">PSN293</strain>
    </source>
</reference>
<dbReference type="Proteomes" id="UP001301769">
    <property type="component" value="Unassembled WGS sequence"/>
</dbReference>
<sequence length="234" mass="24900">MSMMSFATSVGGTNPVHGRDLGPAPPLGRNSMPAGMNASSDGHFLPGSNGSYSSGYMIYCVPYQPGMSPSCMAMTQYPAHANNFTSPRVPRALPTIQPAMPAANMTNSTGGVGCEPGYNYFFPPEHTKIVVIQTITPPWRLPANATFPMIACHISTKTTIAELMAGFGAIHPEKHKNTVSEVIQKGNGGWIKGLSFSGAEKKALKQTMGEVGWGKTRSGLPGEKPVVYLYFTRG</sequence>
<reference evidence="2" key="2">
    <citation type="submission" date="2023-05" db="EMBL/GenBank/DDBJ databases">
        <authorList>
            <consortium name="Lawrence Berkeley National Laboratory"/>
            <person name="Steindorff A."/>
            <person name="Hensen N."/>
            <person name="Bonometti L."/>
            <person name="Westerberg I."/>
            <person name="Brannstrom I.O."/>
            <person name="Guillou S."/>
            <person name="Cros-Aarteil S."/>
            <person name="Calhoun S."/>
            <person name="Haridas S."/>
            <person name="Kuo A."/>
            <person name="Mondo S."/>
            <person name="Pangilinan J."/>
            <person name="Riley R."/>
            <person name="Labutti K."/>
            <person name="Andreopoulos B."/>
            <person name="Lipzen A."/>
            <person name="Chen C."/>
            <person name="Yanf M."/>
            <person name="Daum C."/>
            <person name="Ng V."/>
            <person name="Clum A."/>
            <person name="Ohm R."/>
            <person name="Martin F."/>
            <person name="Silar P."/>
            <person name="Natvig D."/>
            <person name="Lalanne C."/>
            <person name="Gautier V."/>
            <person name="Ament-Velasquez S.L."/>
            <person name="Kruys A."/>
            <person name="Hutchinson M.I."/>
            <person name="Powell A.J."/>
            <person name="Barry K."/>
            <person name="Miller A.N."/>
            <person name="Grigoriev I.V."/>
            <person name="Debuchy R."/>
            <person name="Gladieux P."/>
            <person name="Thoren M.H."/>
            <person name="Johannesson H."/>
        </authorList>
    </citation>
    <scope>NUCLEOTIDE SEQUENCE</scope>
    <source>
        <strain evidence="2">PSN293</strain>
    </source>
</reference>
<keyword evidence="3" id="KW-1185">Reference proteome</keyword>
<feature type="compositionally biased region" description="Polar residues" evidence="1">
    <location>
        <begin position="1"/>
        <end position="12"/>
    </location>
</feature>
<organism evidence="2 3">
    <name type="scientific">Rhypophila decipiens</name>
    <dbReference type="NCBI Taxonomy" id="261697"/>
    <lineage>
        <taxon>Eukaryota</taxon>
        <taxon>Fungi</taxon>
        <taxon>Dikarya</taxon>
        <taxon>Ascomycota</taxon>
        <taxon>Pezizomycotina</taxon>
        <taxon>Sordariomycetes</taxon>
        <taxon>Sordariomycetidae</taxon>
        <taxon>Sordariales</taxon>
        <taxon>Naviculisporaceae</taxon>
        <taxon>Rhypophila</taxon>
    </lineage>
</organism>
<dbReference type="AlphaFoldDB" id="A0AAN6YDX2"/>